<evidence type="ECO:0000313" key="6">
    <source>
        <dbReference type="EMBL" id="AOO54327.1"/>
    </source>
</evidence>
<dbReference type="Proteomes" id="UP000502695">
    <property type="component" value="Segment"/>
</dbReference>
<organismHost>
    <name type="scientific">Potamochoerus larvatus</name>
    <name type="common">Bushpig</name>
    <dbReference type="NCBI Taxonomy" id="273792"/>
</organismHost>
<keyword evidence="1" id="KW-0472">Membrane</keyword>
<dbReference type="Proteomes" id="UP000500690">
    <property type="component" value="Segment"/>
</dbReference>
<dbReference type="KEGG" id="vg:41901062"/>
<dbReference type="Proteomes" id="UP000500898">
    <property type="component" value="Segment"/>
</dbReference>
<dbReference type="Proteomes" id="UP000502885">
    <property type="component" value="Segment"/>
</dbReference>
<dbReference type="EMBL" id="MN270973">
    <property type="protein sequence ID" value="QIM07601.1"/>
    <property type="molecule type" value="Genomic_DNA"/>
</dbReference>
<keyword evidence="1" id="KW-0812">Transmembrane</keyword>
<dbReference type="EMBL" id="MN270979">
    <property type="protein sequence ID" value="QIM09001.1"/>
    <property type="molecule type" value="Genomic_DNA"/>
</dbReference>
<dbReference type="EMBL" id="MN270975">
    <property type="protein sequence ID" value="QIM08069.1"/>
    <property type="molecule type" value="Genomic_DNA"/>
</dbReference>
<evidence type="ECO:0000313" key="7">
    <source>
        <dbReference type="EMBL" id="QIM06663.1"/>
    </source>
</evidence>
<dbReference type="GeneID" id="41901062"/>
<dbReference type="EMBL" id="MN270974">
    <property type="protein sequence ID" value="QIM07834.1"/>
    <property type="molecule type" value="Genomic_DNA"/>
</dbReference>
<organismHost>
    <name type="scientific">Phacochoerus aethiopicus</name>
    <name type="common">Warthog</name>
    <dbReference type="NCBI Taxonomy" id="85517"/>
</organismHost>
<evidence type="ECO:0000313" key="13">
    <source>
        <dbReference type="EMBL" id="QIM08069.1"/>
    </source>
</evidence>
<dbReference type="EMBL" id="MT932578">
    <property type="protein sequence ID" value="QPL11716.1"/>
    <property type="molecule type" value="Genomic_DNA"/>
</dbReference>
<organismHost>
    <name type="scientific">Ornithodoros moubata</name>
    <name type="common">Soft tick</name>
    <name type="synonym">Argasid tick</name>
    <dbReference type="NCBI Taxonomy" id="6938"/>
</organismHost>
<dbReference type="Proteomes" id="UP000501487">
    <property type="component" value="Segment"/>
</dbReference>
<dbReference type="EMBL" id="MN270976">
    <property type="protein sequence ID" value="QIM08302.1"/>
    <property type="molecule type" value="Genomic_DNA"/>
</dbReference>
<reference evidence="25 26" key="6">
    <citation type="journal article" date="2020" name="Transbound. Emerg. Dis.">
        <title>The evolution of African swine fever virus in Sardinia (1978 to 2014) as revealed by whole genome sequencing and comparative analysis.</title>
        <authorList>
            <person name="Torresi C."/>
            <person name="Fiori M."/>
            <person name="Bertolotti L."/>
            <person name="Floris M."/>
            <person name="Colitti B."/>
            <person name="Giammarioli M."/>
            <person name="Dei Giudici S."/>
            <person name="Oggiano A."/>
            <person name="Malmberg M."/>
            <person name="De Mia G.M."/>
            <person name="Belak S."/>
            <person name="Granberg F."/>
        </authorList>
    </citation>
    <scope>NUCLEOTIDE SEQUENCE [LARGE SCALE GENOMIC DNA]</scope>
    <source>
        <strain evidence="9">139/Nu/1981</strain>
        <strain evidence="10">140/Or/1985</strain>
        <strain evidence="12">141/Nu/1990</strain>
        <strain evidence="13">142/Nu/1995</strain>
        <strain evidence="18">22653/Ca/2014</strain>
        <strain evidence="15">26/Ss/2004</strain>
        <strain evidence="7">56/Ca/1978</strain>
        <strain evidence="8">57/Ca/1979</strain>
        <strain evidence="14">60/Nu/1997</strain>
        <strain evidence="16">72407/Ss/2005</strain>
        <strain evidence="11">85/Ca/1985</strain>
        <strain evidence="17">97/Ot/2012</strain>
    </source>
</reference>
<evidence type="ECO:0000313" key="25">
    <source>
        <dbReference type="Proteomes" id="UP000500690"/>
    </source>
</evidence>
<evidence type="ECO:0000313" key="24">
    <source>
        <dbReference type="Proteomes" id="UP000241813"/>
    </source>
</evidence>
<evidence type="ECO:0000313" key="21">
    <source>
        <dbReference type="Proteomes" id="UP000110401"/>
    </source>
</evidence>
<accession>A0A0A1DY86</accession>
<dbReference type="Proteomes" id="UP000241813">
    <property type="component" value="Segment"/>
</dbReference>
<dbReference type="Proteomes" id="UP000110401">
    <property type="component" value="Segment"/>
</dbReference>
<evidence type="ECO:0000256" key="1">
    <source>
        <dbReference type="SAM" id="Phobius"/>
    </source>
</evidence>
<evidence type="ECO:0000313" key="8">
    <source>
        <dbReference type="EMBL" id="QIM06898.1"/>
    </source>
</evidence>
<dbReference type="Proteomes" id="UP000117635">
    <property type="component" value="Segment"/>
</dbReference>
<dbReference type="Proteomes" id="UP000501465">
    <property type="component" value="Segment"/>
</dbReference>
<dbReference type="EMBL" id="MN270977">
    <property type="protein sequence ID" value="QIM08535.1"/>
    <property type="molecule type" value="Genomic_DNA"/>
</dbReference>
<evidence type="ECO:0000313" key="11">
    <source>
        <dbReference type="EMBL" id="QIM07601.1"/>
    </source>
</evidence>
<reference evidence="21 23" key="2">
    <citation type="journal article" date="2015" name="J. Gen. Virol.">
        <title>Related strains of African swine fever virus with different virulence: genome comparison and analysis.</title>
        <authorList>
            <person name="Portugal R."/>
            <person name="Coelho J."/>
            <person name="Hoper D."/>
            <person name="Little N.S."/>
            <person name="Smithson C."/>
            <person name="Upton C."/>
            <person name="Martins C."/>
            <person name="Leitao A."/>
            <person name="Keil G.M."/>
        </authorList>
    </citation>
    <scope>NUCLEOTIDE SEQUENCE [LARGE SCALE GENOMIC DNA]</scope>
    <source>
        <strain evidence="2">L60</strain>
        <strain evidence="3">NHV</strain>
    </source>
</reference>
<dbReference type="Proteomes" id="UP000501990">
    <property type="component" value="Segment"/>
</dbReference>
<sequence>MVSLTTCCLKNIVNQHACVENTVLLYHLGLRWNCKTLYQCTQCNGVNYTNSHSDQCKNKDLFLMKVIVKKNLAVTRTLLSWGASPEYARLFCRNTEEEQALNVQHVADVSSSKILERLTMSYKENDEQLLITFYLLNLSTKFSTNLREQVRFNIVSYIICDLAIHQTFKTFYAKNYSLSTLYCIFLAIYYKLYTALRKMVKIYPGLKRFAYLIGFMFDDETVMETYNSTDDEISECKNRIIAIKGYYGNIHCRSDIDHMYAFSQNDYW</sequence>
<dbReference type="RefSeq" id="YP_009702260.1">
    <property type="nucleotide sequence ID" value="NC_044941.1"/>
</dbReference>
<dbReference type="Proteomes" id="UP000501683">
    <property type="component" value="Segment"/>
</dbReference>
<evidence type="ECO:0000313" key="12">
    <source>
        <dbReference type="EMBL" id="QIM07834.1"/>
    </source>
</evidence>
<evidence type="ECO:0000313" key="22">
    <source>
        <dbReference type="Proteomes" id="UP000117635"/>
    </source>
</evidence>
<dbReference type="EMBL" id="MN270978">
    <property type="protein sequence ID" value="QIM08768.1"/>
    <property type="molecule type" value="Genomic_DNA"/>
</dbReference>
<evidence type="ECO:0000313" key="9">
    <source>
        <dbReference type="EMBL" id="QIM07133.1"/>
    </source>
</evidence>
<organismHost>
    <name type="scientific">Sus scrofa</name>
    <name type="common">Pig</name>
    <dbReference type="NCBI Taxonomy" id="9823"/>
</organismHost>
<evidence type="ECO:0000313" key="2">
    <source>
        <dbReference type="EMBL" id="AIY22204.1"/>
    </source>
</evidence>
<dbReference type="KEGG" id="vg:41901391"/>
<dbReference type="RefSeq" id="YP_009702587.1">
    <property type="nucleotide sequence ID" value="NC_044943.1"/>
</dbReference>
<dbReference type="EMBL" id="MT932579">
    <property type="protein sequence ID" value="QPL11933.1"/>
    <property type="molecule type" value="Genomic_DNA"/>
</dbReference>
<dbReference type="Proteomes" id="UP000594644">
    <property type="component" value="Segment"/>
</dbReference>
<evidence type="ECO:0000313" key="16">
    <source>
        <dbReference type="EMBL" id="QIM08768.1"/>
    </source>
</evidence>
<dbReference type="EMBL" id="KM262845">
    <property type="protein sequence ID" value="AIY22370.1"/>
    <property type="molecule type" value="Genomic_DNA"/>
</dbReference>
<dbReference type="Proteomes" id="UP000502933">
    <property type="component" value="Segment"/>
</dbReference>
<dbReference type="Proteomes" id="UP000503294">
    <property type="component" value="Segment"/>
</dbReference>
<keyword evidence="1" id="KW-1133">Transmembrane helix</keyword>
<organism evidence="3 21">
    <name type="scientific">African swine fever virus</name>
    <name type="common">ASFV</name>
    <dbReference type="NCBI Taxonomy" id="10497"/>
    <lineage>
        <taxon>Viruses</taxon>
        <taxon>Varidnaviria</taxon>
        <taxon>Bamfordvirae</taxon>
        <taxon>Nucleocytoviricota</taxon>
        <taxon>Pokkesviricetes</taxon>
        <taxon>Asfuvirales</taxon>
        <taxon>Asfarviridae</taxon>
        <taxon>Asfivirus</taxon>
        <taxon>Asfivirus haemorrhagiae</taxon>
    </lineage>
</organism>
<organismHost>
    <name type="scientific">Ornithodoros</name>
    <name type="common">relapsing fever ticks</name>
    <dbReference type="NCBI Taxonomy" id="6937"/>
</organismHost>
<reference evidence="6" key="4">
    <citation type="journal article" date="2016" name="Genome Announc.">
        <title>Complete genome sequence of an African swine fever virus isolate from Sardinia, Italy.</title>
        <authorList>
            <person name="Granberg F."/>
            <person name="Torresi C."/>
            <person name="Oggiano A."/>
            <person name="Malmberg M."/>
            <person name="Iscaro C."/>
            <person name="De Mia G.M."/>
            <person name="Sandor B."/>
        </authorList>
    </citation>
    <scope>NUCLEOTIDE SEQUENCE [LARGE SCALE GENOMIC DNA]</scope>
    <source>
        <strain evidence="6">47/Ss/2008</strain>
    </source>
</reference>
<dbReference type="Proteomes" id="UP000501235">
    <property type="component" value="Segment"/>
</dbReference>
<evidence type="ECO:0000313" key="26">
    <source>
        <dbReference type="Proteomes" id="UP000500898"/>
    </source>
</evidence>
<evidence type="ECO:0000313" key="20">
    <source>
        <dbReference type="EMBL" id="QPL11933.1"/>
    </source>
</evidence>
<evidence type="ECO:0000313" key="4">
    <source>
        <dbReference type="EMBL" id="AJZ77111.1"/>
    </source>
</evidence>
<reference evidence="19" key="7">
    <citation type="journal article" date="2020" name="Vaccines (Basel)">
        <title>African Swine Fever Circulation among Free-Ranging Pigs in Sardinia: Data from the Eradication Program.</title>
        <authorList>
            <person name="Franzoni G."/>
            <person name="Dei Giudici S."/>
            <person name="Loi F."/>
            <person name="Sanna D."/>
            <person name="Floris M."/>
            <person name="Fiori M."/>
            <person name="Sanna M.L."/>
            <person name="Madrau P."/>
            <person name="Scarpa F."/>
            <person name="Zinellu S."/>
            <person name="Giammarioli M."/>
            <person name="Cappai S."/>
            <person name="De Mia G.M."/>
            <person name="Laddomada A."/>
            <person name="Rolesu S."/>
            <person name="Oggiano A."/>
        </authorList>
    </citation>
    <scope>NUCLEOTIDE SEQUENCE [LARGE SCALE GENOMIC DNA]</scope>
    <source>
        <strain evidence="19">103917/18</strain>
        <strain evidence="20">55234/18</strain>
    </source>
</reference>
<evidence type="ECO:0000313" key="17">
    <source>
        <dbReference type="EMBL" id="QIM09001.1"/>
    </source>
</evidence>
<dbReference type="GeneID" id="41902047"/>
<evidence type="ECO:0000313" key="10">
    <source>
        <dbReference type="EMBL" id="QIM07368.1"/>
    </source>
</evidence>
<reference evidence="4" key="5">
    <citation type="journal article" date="2016" name="Virol Rep">
        <title>Genomic analysis of Sardinian 26544/OG10 isolate of African swine fever virus.</title>
        <authorList>
            <person name="Bacciu D."/>
            <person name="Deligios M."/>
            <person name="Sanna G."/>
            <person name="Paola Madrau M."/>
            <person name="Luisa Sanna M."/>
            <person name="Dei Giudici S."/>
            <person name="Oggiano A."/>
        </authorList>
    </citation>
    <scope>NUCLEOTIDE SEQUENCE</scope>
    <source>
        <strain evidence="4">26544/OG10</strain>
    </source>
</reference>
<dbReference type="EMBL" id="KM262844">
    <property type="protein sequence ID" value="AIY22204.1"/>
    <property type="molecule type" value="Genomic_DNA"/>
</dbReference>
<dbReference type="EMBL" id="MN270969">
    <property type="protein sequence ID" value="QIM06663.1"/>
    <property type="molecule type" value="Genomic_DNA"/>
</dbReference>
<organismHost>
    <name type="scientific">Phacochoerus africanus</name>
    <name type="common">Warthog</name>
    <dbReference type="NCBI Taxonomy" id="41426"/>
</organismHost>
<dbReference type="EMBL" id="MN270980">
    <property type="protein sequence ID" value="QIM09234.1"/>
    <property type="molecule type" value="Genomic_DNA"/>
</dbReference>
<dbReference type="EMBL" id="MN270970">
    <property type="protein sequence ID" value="QIM06898.1"/>
    <property type="molecule type" value="Genomic_DNA"/>
</dbReference>
<name>A0A0A1DY86_ASF</name>
<evidence type="ECO:0000313" key="5">
    <source>
        <dbReference type="EMBL" id="AKO62695.1"/>
    </source>
</evidence>
<dbReference type="EMBL" id="KX354450">
    <property type="protein sequence ID" value="AOO54327.1"/>
    <property type="molecule type" value="Genomic_DNA"/>
</dbReference>
<dbReference type="EMBL" id="MN270971">
    <property type="protein sequence ID" value="QIM07133.1"/>
    <property type="molecule type" value="Genomic_DNA"/>
</dbReference>
<evidence type="ECO:0000313" key="3">
    <source>
        <dbReference type="EMBL" id="AIY22370.1"/>
    </source>
</evidence>
<evidence type="ECO:0000313" key="14">
    <source>
        <dbReference type="EMBL" id="QIM08302.1"/>
    </source>
</evidence>
<evidence type="ECO:0000313" key="18">
    <source>
        <dbReference type="EMBL" id="QIM09234.1"/>
    </source>
</evidence>
<dbReference type="GeneID" id="41901391"/>
<dbReference type="RefSeq" id="YP_009703239.1">
    <property type="nucleotide sequence ID" value="NC_044955.1"/>
</dbReference>
<dbReference type="Proteomes" id="UP000594565">
    <property type="component" value="Segment"/>
</dbReference>
<dbReference type="EMBL" id="KP055815">
    <property type="protein sequence ID" value="AKO62695.1"/>
    <property type="molecule type" value="Genomic_DNA"/>
</dbReference>
<dbReference type="GeneID" id="22220404"/>
<feature type="transmembrane region" description="Helical" evidence="1">
    <location>
        <begin position="176"/>
        <end position="193"/>
    </location>
</feature>
<dbReference type="Proteomes" id="UP000142390">
    <property type="component" value="Segment"/>
</dbReference>
<dbReference type="RefSeq" id="NP_042714.2">
    <property type="nucleotide sequence ID" value="NC_001659.2"/>
</dbReference>
<evidence type="ECO:0000313" key="15">
    <source>
        <dbReference type="EMBL" id="QIM08535.1"/>
    </source>
</evidence>
<dbReference type="EMBL" id="MN270972">
    <property type="protein sequence ID" value="QIM07368.1"/>
    <property type="molecule type" value="Genomic_DNA"/>
</dbReference>
<reference evidence="5 24" key="3">
    <citation type="journal article" date="2015" name="PLoS ONE">
        <title>Genome Sequence of African Swine Fever Virus BA71, the Virulent Parental Strain of the Nonpathogenic and Tissue-Culture Adapted BA71V.</title>
        <authorList>
            <person name="Rodriguez J.M."/>
            <person name="Moreno L.T."/>
            <person name="Alejo A."/>
            <person name="Lacasta A."/>
            <person name="Rodriguez F."/>
            <person name="Salas M.L."/>
        </authorList>
    </citation>
    <scope>NUCLEOTIDE SEQUENCE [LARGE SCALE GENOMIC DNA]</scope>
    <source>
        <strain evidence="5 24">BA71</strain>
    </source>
</reference>
<evidence type="ECO:0000313" key="23">
    <source>
        <dbReference type="Proteomes" id="UP000142390"/>
    </source>
</evidence>
<dbReference type="EMBL" id="KM102979">
    <property type="protein sequence ID" value="AJZ77111.1"/>
    <property type="molecule type" value="Genomic_DNA"/>
</dbReference>
<evidence type="ECO:0000313" key="19">
    <source>
        <dbReference type="EMBL" id="QPL11716.1"/>
    </source>
</evidence>
<reference evidence="22" key="1">
    <citation type="submission" date="2014-07" db="EMBL/GenBank/DDBJ databases">
        <title>Complete genome sequence of African Swine Fever Virus strain 26544/OG10 isolated in Sardinia.</title>
        <authorList>
            <person name="Dei Giudici S."/>
            <person name="Bacciu D."/>
            <person name="Sanna G."/>
            <person name="Deligios M."/>
            <person name="Oggiano A."/>
        </authorList>
    </citation>
    <scope>NUCLEOTIDE SEQUENCE [LARGE SCALE GENOMIC DNA]</scope>
</reference>
<proteinExistence type="predicted"/>
<dbReference type="Proteomes" id="UP000503066">
    <property type="component" value="Genome"/>
</dbReference>
<dbReference type="Proteomes" id="UP000266411">
    <property type="component" value="Segment"/>
</dbReference>
<dbReference type="KEGG" id="vg:41902047"/>
<protein>
    <submittedName>
        <fullName evidence="3 4">MGF 300-1L</fullName>
    </submittedName>
    <submittedName>
        <fullName evidence="5">PJ268L</fullName>
    </submittedName>
</protein>
<gene>
    <name evidence="3" type="primary">MGF 300-1L</name>
    <name evidence="5" type="synonym">J268L</name>
    <name evidence="6" type="ORF">AFSV47Ss_0022</name>
</gene>
<dbReference type="KEGG" id="vg:22220404"/>